<evidence type="ECO:0000313" key="1">
    <source>
        <dbReference type="EMBL" id="KAJ8629343.1"/>
    </source>
</evidence>
<proteinExistence type="predicted"/>
<reference evidence="1 2" key="1">
    <citation type="journal article" date="2022" name="Hortic Res">
        <title>A haplotype resolved chromosomal level avocado genome allows analysis of novel avocado genes.</title>
        <authorList>
            <person name="Nath O."/>
            <person name="Fletcher S.J."/>
            <person name="Hayward A."/>
            <person name="Shaw L.M."/>
            <person name="Masouleh A.K."/>
            <person name="Furtado A."/>
            <person name="Henry R.J."/>
            <person name="Mitter N."/>
        </authorList>
    </citation>
    <scope>NUCLEOTIDE SEQUENCE [LARGE SCALE GENOMIC DNA]</scope>
    <source>
        <strain evidence="2">cv. Hass</strain>
    </source>
</reference>
<gene>
    <name evidence="1" type="ORF">MRB53_022666</name>
</gene>
<protein>
    <submittedName>
        <fullName evidence="1">Uncharacterized protein</fullName>
    </submittedName>
</protein>
<keyword evidence="2" id="KW-1185">Reference proteome</keyword>
<dbReference type="EMBL" id="CM056815">
    <property type="protein sequence ID" value="KAJ8629343.1"/>
    <property type="molecule type" value="Genomic_DNA"/>
</dbReference>
<evidence type="ECO:0000313" key="2">
    <source>
        <dbReference type="Proteomes" id="UP001234297"/>
    </source>
</evidence>
<sequence>MPSSIPLGPSNKHFANKPASSALASPQPRPFVPALLGCPSSFHPRLSDSALCHSIPCLNHSSPDPLANPNATNHPPGCSTISNPSISDPAPSPVLLPTFRATNQSPPPPPLVSNSSPIPLIHPTSFPPNAPTIPIDQQLIPSQLTFSSNIQILLPRPLTKNTPSLRHKTTTPKASPPSLNDLPYNVISVIFQKSYTPTIDTSNPFSILDKCTFTDPTLNPSTFARNLQSISEGSSSIDLPPGFELPPKPSTLLPSEPGSHQEVDQPPAQPSSPSLDPKAQASQITNDSLLHYPPLVLAVVNHSSTSTNICKTGKGKKLTSPAPSTDSITRRSKGNKTSPKSSPC</sequence>
<comment type="caution">
    <text evidence="1">The sequence shown here is derived from an EMBL/GenBank/DDBJ whole genome shotgun (WGS) entry which is preliminary data.</text>
</comment>
<organism evidence="1 2">
    <name type="scientific">Persea americana</name>
    <name type="common">Avocado</name>
    <dbReference type="NCBI Taxonomy" id="3435"/>
    <lineage>
        <taxon>Eukaryota</taxon>
        <taxon>Viridiplantae</taxon>
        <taxon>Streptophyta</taxon>
        <taxon>Embryophyta</taxon>
        <taxon>Tracheophyta</taxon>
        <taxon>Spermatophyta</taxon>
        <taxon>Magnoliopsida</taxon>
        <taxon>Magnoliidae</taxon>
        <taxon>Laurales</taxon>
        <taxon>Lauraceae</taxon>
        <taxon>Persea</taxon>
    </lineage>
</organism>
<dbReference type="Proteomes" id="UP001234297">
    <property type="component" value="Chromosome 7"/>
</dbReference>
<name>A0ACC2L892_PERAE</name>
<accession>A0ACC2L892</accession>